<sequence>MMTQTSQGGSSTIYDIYSQPAALLECYHPLLSFPPKNRVIKYSFQHSSFIRIHRIIKEASTRFPLLKMVQNFNFNS</sequence>
<dbReference type="EMBL" id="GGEC01038266">
    <property type="protein sequence ID" value="MBX18750.1"/>
    <property type="molecule type" value="Transcribed_RNA"/>
</dbReference>
<proteinExistence type="predicted"/>
<dbReference type="AlphaFoldDB" id="A0A2P2LLA0"/>
<organism evidence="1">
    <name type="scientific">Rhizophora mucronata</name>
    <name type="common">Asiatic mangrove</name>
    <dbReference type="NCBI Taxonomy" id="61149"/>
    <lineage>
        <taxon>Eukaryota</taxon>
        <taxon>Viridiplantae</taxon>
        <taxon>Streptophyta</taxon>
        <taxon>Embryophyta</taxon>
        <taxon>Tracheophyta</taxon>
        <taxon>Spermatophyta</taxon>
        <taxon>Magnoliopsida</taxon>
        <taxon>eudicotyledons</taxon>
        <taxon>Gunneridae</taxon>
        <taxon>Pentapetalae</taxon>
        <taxon>rosids</taxon>
        <taxon>fabids</taxon>
        <taxon>Malpighiales</taxon>
        <taxon>Rhizophoraceae</taxon>
        <taxon>Rhizophora</taxon>
    </lineage>
</organism>
<protein>
    <submittedName>
        <fullName evidence="1">Uncharacterized protein</fullName>
    </submittedName>
</protein>
<name>A0A2P2LLA0_RHIMU</name>
<evidence type="ECO:0000313" key="1">
    <source>
        <dbReference type="EMBL" id="MBX18750.1"/>
    </source>
</evidence>
<accession>A0A2P2LLA0</accession>
<reference evidence="1" key="1">
    <citation type="submission" date="2018-02" db="EMBL/GenBank/DDBJ databases">
        <title>Rhizophora mucronata_Transcriptome.</title>
        <authorList>
            <person name="Meera S.P."/>
            <person name="Sreeshan A."/>
            <person name="Augustine A."/>
        </authorList>
    </citation>
    <scope>NUCLEOTIDE SEQUENCE</scope>
    <source>
        <tissue evidence="1">Leaf</tissue>
    </source>
</reference>